<evidence type="ECO:0000256" key="2">
    <source>
        <dbReference type="ARBA" id="ARBA00004829"/>
    </source>
</evidence>
<feature type="transmembrane region" description="Helical" evidence="8">
    <location>
        <begin position="158"/>
        <end position="182"/>
    </location>
</feature>
<keyword evidence="5 8" id="KW-1133">Transmembrane helix</keyword>
<evidence type="ECO:0000256" key="3">
    <source>
        <dbReference type="ARBA" id="ARBA00022692"/>
    </source>
</evidence>
<dbReference type="AlphaFoldDB" id="A0A1H3A857"/>
<keyword evidence="11" id="KW-1185">Reference proteome</keyword>
<keyword evidence="3 8" id="KW-0812">Transmembrane</keyword>
<dbReference type="EMBL" id="FNNJ01000004">
    <property type="protein sequence ID" value="SDX25755.1"/>
    <property type="molecule type" value="Genomic_DNA"/>
</dbReference>
<evidence type="ECO:0000313" key="11">
    <source>
        <dbReference type="Proteomes" id="UP000199595"/>
    </source>
</evidence>
<evidence type="ECO:0000256" key="4">
    <source>
        <dbReference type="ARBA" id="ARBA00022746"/>
    </source>
</evidence>
<feature type="transmembrane region" description="Helical" evidence="8">
    <location>
        <begin position="6"/>
        <end position="21"/>
    </location>
</feature>
<dbReference type="RefSeq" id="WP_090122814.1">
    <property type="nucleotide sequence ID" value="NZ_FNNJ01000004.1"/>
</dbReference>
<feature type="domain" description="Lycopene cyclase" evidence="9">
    <location>
        <begin position="3"/>
        <end position="92"/>
    </location>
</feature>
<evidence type="ECO:0000256" key="7">
    <source>
        <dbReference type="ARBA" id="ARBA00023235"/>
    </source>
</evidence>
<dbReference type="GO" id="GO:0016872">
    <property type="term" value="F:intramolecular lyase activity"/>
    <property type="evidence" value="ECO:0007669"/>
    <property type="project" value="InterPro"/>
</dbReference>
<keyword evidence="4" id="KW-0125">Carotenoid biosynthesis</keyword>
<gene>
    <name evidence="10" type="ORF">SAMN05444411_10451</name>
</gene>
<protein>
    <submittedName>
        <fullName evidence="10">Lycopene cyclase domain-containing protein</fullName>
    </submittedName>
</protein>
<feature type="transmembrane region" description="Helical" evidence="8">
    <location>
        <begin position="194"/>
        <end position="220"/>
    </location>
</feature>
<dbReference type="Proteomes" id="UP000199595">
    <property type="component" value="Unassembled WGS sequence"/>
</dbReference>
<evidence type="ECO:0000256" key="6">
    <source>
        <dbReference type="ARBA" id="ARBA00023136"/>
    </source>
</evidence>
<evidence type="ECO:0000256" key="1">
    <source>
        <dbReference type="ARBA" id="ARBA00004141"/>
    </source>
</evidence>
<dbReference type="GO" id="GO:0016020">
    <property type="term" value="C:membrane"/>
    <property type="evidence" value="ECO:0007669"/>
    <property type="project" value="UniProtKB-SubCell"/>
</dbReference>
<sequence>MKSLYLIINIASFIIPFLYSFEKKMNYIKYWKIVFLAIFITAIPFLIWDIYFTKMKVWGFNLDYYLGIEIFKLPLEEILFFFCIPYASIFTHYALFYFFPKLKLSKKITLVITILLLLISIFILIFVNFKWYTFIVFSVFASLLILSFFREENYLSQFYISFILILIPFFLVNGLLTGSFIANEVVWYNNDENLGFRLATIPIEDVFYAFSMLYPTLFLIEKFKTKFGYEK</sequence>
<accession>A0A1H3A857</accession>
<dbReference type="InterPro" id="IPR017825">
    <property type="entry name" value="Lycopene_cyclase_dom"/>
</dbReference>
<dbReference type="Pfam" id="PF18916">
    <property type="entry name" value="Lycopene_cyc"/>
    <property type="match status" value="2"/>
</dbReference>
<comment type="pathway">
    <text evidence="2">Carotenoid biosynthesis.</text>
</comment>
<dbReference type="GO" id="GO:0016117">
    <property type="term" value="P:carotenoid biosynthetic process"/>
    <property type="evidence" value="ECO:0007669"/>
    <property type="project" value="UniProtKB-KW"/>
</dbReference>
<feature type="transmembrane region" description="Helical" evidence="8">
    <location>
        <begin position="78"/>
        <end position="99"/>
    </location>
</feature>
<evidence type="ECO:0000313" key="10">
    <source>
        <dbReference type="EMBL" id="SDX25755.1"/>
    </source>
</evidence>
<dbReference type="GO" id="GO:0045436">
    <property type="term" value="F:lycopene beta cyclase activity"/>
    <property type="evidence" value="ECO:0007669"/>
    <property type="project" value="UniProtKB-ARBA"/>
</dbReference>
<keyword evidence="7" id="KW-0413">Isomerase</keyword>
<feature type="transmembrane region" description="Helical" evidence="8">
    <location>
        <begin position="108"/>
        <end position="125"/>
    </location>
</feature>
<reference evidence="10 11" key="1">
    <citation type="submission" date="2016-10" db="EMBL/GenBank/DDBJ databases">
        <authorList>
            <person name="de Groot N.N."/>
        </authorList>
    </citation>
    <scope>NUCLEOTIDE SEQUENCE [LARGE SCALE GENOMIC DNA]</scope>
    <source>
        <strain evidence="10 11">DSM 24956</strain>
    </source>
</reference>
<organism evidence="10 11">
    <name type="scientific">Lutibacter oricola</name>
    <dbReference type="NCBI Taxonomy" id="762486"/>
    <lineage>
        <taxon>Bacteria</taxon>
        <taxon>Pseudomonadati</taxon>
        <taxon>Bacteroidota</taxon>
        <taxon>Flavobacteriia</taxon>
        <taxon>Flavobacteriales</taxon>
        <taxon>Flavobacteriaceae</taxon>
        <taxon>Lutibacter</taxon>
    </lineage>
</organism>
<proteinExistence type="predicted"/>
<name>A0A1H3A857_9FLAO</name>
<dbReference type="NCBIfam" id="TIGR03462">
    <property type="entry name" value="CarR_dom_SF"/>
    <property type="match status" value="2"/>
</dbReference>
<comment type="subcellular location">
    <subcellularLocation>
        <location evidence="1">Membrane</location>
        <topology evidence="1">Multi-pass membrane protein</topology>
    </subcellularLocation>
</comment>
<evidence type="ECO:0000256" key="5">
    <source>
        <dbReference type="ARBA" id="ARBA00022989"/>
    </source>
</evidence>
<feature type="transmembrane region" description="Helical" evidence="8">
    <location>
        <begin position="33"/>
        <end position="52"/>
    </location>
</feature>
<evidence type="ECO:0000256" key="8">
    <source>
        <dbReference type="SAM" id="Phobius"/>
    </source>
</evidence>
<feature type="domain" description="Lycopene cyclase" evidence="9">
    <location>
        <begin position="130"/>
        <end position="223"/>
    </location>
</feature>
<keyword evidence="6 8" id="KW-0472">Membrane</keyword>
<feature type="transmembrane region" description="Helical" evidence="8">
    <location>
        <begin position="131"/>
        <end position="149"/>
    </location>
</feature>
<evidence type="ECO:0000259" key="9">
    <source>
        <dbReference type="Pfam" id="PF18916"/>
    </source>
</evidence>
<dbReference type="STRING" id="762486.SAMN05444411_10451"/>